<keyword evidence="1" id="KW-1133">Transmembrane helix</keyword>
<gene>
    <name evidence="2" type="ORF">mMyoMyo1_010579</name>
</gene>
<reference evidence="2 3" key="1">
    <citation type="journal article" date="2020" name="Nature">
        <title>Six reference-quality genomes reveal evolution of bat adaptations.</title>
        <authorList>
            <person name="Jebb D."/>
            <person name="Huang Z."/>
            <person name="Pippel M."/>
            <person name="Hughes G.M."/>
            <person name="Lavrichenko K."/>
            <person name="Devanna P."/>
            <person name="Winkler S."/>
            <person name="Jermiin L.S."/>
            <person name="Skirmuntt E.C."/>
            <person name="Katzourakis A."/>
            <person name="Burkitt-Gray L."/>
            <person name="Ray D.A."/>
            <person name="Sullivan K.A.M."/>
            <person name="Roscito J.G."/>
            <person name="Kirilenko B.M."/>
            <person name="Davalos L.M."/>
            <person name="Corthals A.P."/>
            <person name="Power M.L."/>
            <person name="Jones G."/>
            <person name="Ransome R.D."/>
            <person name="Dechmann D.K.N."/>
            <person name="Locatelli A.G."/>
            <person name="Puechmaille S.J."/>
            <person name="Fedrigo O."/>
            <person name="Jarvis E.D."/>
            <person name="Hiller M."/>
            <person name="Vernes S.C."/>
            <person name="Myers E.W."/>
            <person name="Teeling E.C."/>
        </authorList>
    </citation>
    <scope>NUCLEOTIDE SEQUENCE [LARGE SCALE GENOMIC DNA]</scope>
    <source>
        <strain evidence="2">MMyoMyo1</strain>
        <tissue evidence="2">Flight muscle</tissue>
    </source>
</reference>
<organism evidence="2 3">
    <name type="scientific">Myotis myotis</name>
    <name type="common">Greater mouse-eared bat</name>
    <name type="synonym">Vespertilio myotis</name>
    <dbReference type="NCBI Taxonomy" id="51298"/>
    <lineage>
        <taxon>Eukaryota</taxon>
        <taxon>Metazoa</taxon>
        <taxon>Chordata</taxon>
        <taxon>Craniata</taxon>
        <taxon>Vertebrata</taxon>
        <taxon>Euteleostomi</taxon>
        <taxon>Mammalia</taxon>
        <taxon>Eutheria</taxon>
        <taxon>Laurasiatheria</taxon>
        <taxon>Chiroptera</taxon>
        <taxon>Yangochiroptera</taxon>
        <taxon>Vespertilionidae</taxon>
        <taxon>Myotis</taxon>
    </lineage>
</organism>
<evidence type="ECO:0000313" key="2">
    <source>
        <dbReference type="EMBL" id="KAF6369192.1"/>
    </source>
</evidence>
<keyword evidence="1" id="KW-0472">Membrane</keyword>
<feature type="transmembrane region" description="Helical" evidence="1">
    <location>
        <begin position="109"/>
        <end position="127"/>
    </location>
</feature>
<name>A0A7J7Z4Q2_MYOMY</name>
<accession>A0A7J7Z4Q2</accession>
<dbReference type="PROSITE" id="PS51257">
    <property type="entry name" value="PROKAR_LIPOPROTEIN"/>
    <property type="match status" value="1"/>
</dbReference>
<proteinExistence type="predicted"/>
<protein>
    <submittedName>
        <fullName evidence="2">Uncharacterized protein</fullName>
    </submittedName>
</protein>
<dbReference type="Proteomes" id="UP000527355">
    <property type="component" value="Unassembled WGS sequence"/>
</dbReference>
<evidence type="ECO:0000256" key="1">
    <source>
        <dbReference type="SAM" id="Phobius"/>
    </source>
</evidence>
<keyword evidence="3" id="KW-1185">Reference proteome</keyword>
<keyword evidence="1" id="KW-0812">Transmembrane</keyword>
<comment type="caution">
    <text evidence="2">The sequence shown here is derived from an EMBL/GenBank/DDBJ whole genome shotgun (WGS) entry which is preliminary data.</text>
</comment>
<dbReference type="EMBL" id="JABWUV010000003">
    <property type="protein sequence ID" value="KAF6369192.1"/>
    <property type="molecule type" value="Genomic_DNA"/>
</dbReference>
<dbReference type="AlphaFoldDB" id="A0A7J7Z4Q2"/>
<sequence>MALSSRDPRWVLEVGVNGSSSASCGCEQHRRWQQVQPLGRTVACRSKEFSVTTEACLDDSDQYPALVWRPCSPLPSRCGQRPPCSVLCPTAANACHFPRACVSTYHSDWLFGCSTFWSICILALYYIG</sequence>
<evidence type="ECO:0000313" key="3">
    <source>
        <dbReference type="Proteomes" id="UP000527355"/>
    </source>
</evidence>